<dbReference type="Pfam" id="PF00071">
    <property type="entry name" value="Ras"/>
    <property type="match status" value="1"/>
</dbReference>
<evidence type="ECO:0000256" key="3">
    <source>
        <dbReference type="SAM" id="MobiDB-lite"/>
    </source>
</evidence>
<keyword evidence="1" id="KW-0547">Nucleotide-binding</keyword>
<dbReference type="InterPro" id="IPR005225">
    <property type="entry name" value="Small_GTP-bd"/>
</dbReference>
<dbReference type="Proteomes" id="UP000179807">
    <property type="component" value="Unassembled WGS sequence"/>
</dbReference>
<dbReference type="VEuPathDB" id="TrichDB:TRFO_13348"/>
<keyword evidence="2" id="KW-0342">GTP-binding</keyword>
<dbReference type="InterPro" id="IPR001806">
    <property type="entry name" value="Small_GTPase"/>
</dbReference>
<accession>A0A1J4KYF4</accession>
<reference evidence="4" key="1">
    <citation type="submission" date="2016-10" db="EMBL/GenBank/DDBJ databases">
        <authorList>
            <person name="Benchimol M."/>
            <person name="Almeida L.G."/>
            <person name="Vasconcelos A.T."/>
            <person name="Perreira-Neves A."/>
            <person name="Rosa I.A."/>
            <person name="Tasca T."/>
            <person name="Bogo M.R."/>
            <person name="de Souza W."/>
        </authorList>
    </citation>
    <scope>NUCLEOTIDE SEQUENCE [LARGE SCALE GENOMIC DNA]</scope>
    <source>
        <strain evidence="4">K</strain>
    </source>
</reference>
<keyword evidence="5" id="KW-1185">Reference proteome</keyword>
<dbReference type="SMART" id="SM00173">
    <property type="entry name" value="RAS"/>
    <property type="match status" value="1"/>
</dbReference>
<dbReference type="SMART" id="SM00175">
    <property type="entry name" value="RAB"/>
    <property type="match status" value="1"/>
</dbReference>
<evidence type="ECO:0000313" key="4">
    <source>
        <dbReference type="EMBL" id="OHT16194.1"/>
    </source>
</evidence>
<dbReference type="NCBIfam" id="TIGR00231">
    <property type="entry name" value="small_GTP"/>
    <property type="match status" value="1"/>
</dbReference>
<dbReference type="RefSeq" id="XP_068369330.1">
    <property type="nucleotide sequence ID" value="XM_068497195.1"/>
</dbReference>
<dbReference type="SUPFAM" id="SSF52540">
    <property type="entry name" value="P-loop containing nucleoside triphosphate hydrolases"/>
    <property type="match status" value="1"/>
</dbReference>
<proteinExistence type="predicted"/>
<dbReference type="CDD" id="cd00154">
    <property type="entry name" value="Rab"/>
    <property type="match status" value="1"/>
</dbReference>
<dbReference type="Gene3D" id="3.40.50.300">
    <property type="entry name" value="P-loop containing nucleotide triphosphate hydrolases"/>
    <property type="match status" value="1"/>
</dbReference>
<evidence type="ECO:0000256" key="2">
    <source>
        <dbReference type="ARBA" id="ARBA00023134"/>
    </source>
</evidence>
<dbReference type="GO" id="GO:0003924">
    <property type="term" value="F:GTPase activity"/>
    <property type="evidence" value="ECO:0007669"/>
    <property type="project" value="InterPro"/>
</dbReference>
<dbReference type="GeneID" id="94831899"/>
<feature type="region of interest" description="Disordered" evidence="3">
    <location>
        <begin position="242"/>
        <end position="289"/>
    </location>
</feature>
<dbReference type="PRINTS" id="PR00449">
    <property type="entry name" value="RASTRNSFRMNG"/>
</dbReference>
<organism evidence="4 5">
    <name type="scientific">Tritrichomonas foetus</name>
    <dbReference type="NCBI Taxonomy" id="1144522"/>
    <lineage>
        <taxon>Eukaryota</taxon>
        <taxon>Metamonada</taxon>
        <taxon>Parabasalia</taxon>
        <taxon>Tritrichomonadida</taxon>
        <taxon>Tritrichomonadidae</taxon>
        <taxon>Tritrichomonas</taxon>
    </lineage>
</organism>
<dbReference type="PANTHER" id="PTHR47977">
    <property type="entry name" value="RAS-RELATED PROTEIN RAB"/>
    <property type="match status" value="1"/>
</dbReference>
<evidence type="ECO:0000256" key="1">
    <source>
        <dbReference type="ARBA" id="ARBA00022741"/>
    </source>
</evidence>
<protein>
    <submittedName>
        <fullName evidence="4">Uncharacterized protein</fullName>
    </submittedName>
</protein>
<dbReference type="PROSITE" id="PS51419">
    <property type="entry name" value="RAB"/>
    <property type="match status" value="1"/>
</dbReference>
<dbReference type="AlphaFoldDB" id="A0A1J4KYF4"/>
<feature type="compositionally biased region" description="Basic residues" evidence="3">
    <location>
        <begin position="260"/>
        <end position="274"/>
    </location>
</feature>
<dbReference type="InterPro" id="IPR027417">
    <property type="entry name" value="P-loop_NTPase"/>
</dbReference>
<gene>
    <name evidence="4" type="ORF">TRFO_13348</name>
</gene>
<name>A0A1J4KYF4_9EUKA</name>
<dbReference type="GO" id="GO:0005525">
    <property type="term" value="F:GTP binding"/>
    <property type="evidence" value="ECO:0007669"/>
    <property type="project" value="UniProtKB-KW"/>
</dbReference>
<feature type="compositionally biased region" description="Basic and acidic residues" evidence="3">
    <location>
        <begin position="250"/>
        <end position="259"/>
    </location>
</feature>
<sequence>MKSFIKMQEVDFVFSLVVAGDSRVGKTSLITRLAYDKFQTSSSSTDGPDSDEDDQTSNLMTSLVVKTEKGLVRLNVWDTTGIDDYKDLNSCHFADAQCCIFLFSLNDRISFENILYRWKIDFEKDSLSPHVCFLVGTKSDLLQTDSPNDSLAGAKDSSNDSDKHSSGRKHPQPRHQDKQLSAVTEEDIKEAVKNLDAQYFGVSSASGAGIDELREAIAQSLIQKLSYTKPGNRSRMLGFIRGEGQAARASKKEQKNDKIKKVKGEKRRIRKGNKKKEGAKSRKGNCSIA</sequence>
<feature type="region of interest" description="Disordered" evidence="3">
    <location>
        <begin position="145"/>
        <end position="181"/>
    </location>
</feature>
<comment type="caution">
    <text evidence="4">The sequence shown here is derived from an EMBL/GenBank/DDBJ whole genome shotgun (WGS) entry which is preliminary data.</text>
</comment>
<dbReference type="PROSITE" id="PS51421">
    <property type="entry name" value="RAS"/>
    <property type="match status" value="1"/>
</dbReference>
<evidence type="ECO:0000313" key="5">
    <source>
        <dbReference type="Proteomes" id="UP000179807"/>
    </source>
</evidence>
<dbReference type="InterPro" id="IPR050227">
    <property type="entry name" value="Rab"/>
</dbReference>
<dbReference type="SMART" id="SM00174">
    <property type="entry name" value="RHO"/>
    <property type="match status" value="1"/>
</dbReference>
<dbReference type="EMBL" id="MLAK01000134">
    <property type="protein sequence ID" value="OHT16194.1"/>
    <property type="molecule type" value="Genomic_DNA"/>
</dbReference>